<sequence length="100" mass="11693">MLLAVQIFQIVFYSVAILFMISLTIIGIWGFIIFNKMYKNQRIQNFLLDKVYQSLNHLAYTKAKNPNNDPSNEGFNVDEVINEEELFNDDSDNQHNIISF</sequence>
<reference evidence="2 3" key="1">
    <citation type="submission" date="2021-08" db="EMBL/GenBank/DDBJ databases">
        <title>Genome sequence analysis of Clostridium chauvoei strains of European origin and evaluation of typing options for outbreak investigations.</title>
        <authorList>
            <person name="Abdel-Glil M."/>
            <person name="Thomas P."/>
            <person name="Seyboldt C."/>
        </authorList>
    </citation>
    <scope>NUCLEOTIDE SEQUENCE [LARGE SCALE GENOMIC DNA]</scope>
    <source>
        <strain evidence="2 3">S0260-09</strain>
    </source>
</reference>
<proteinExistence type="predicted"/>
<gene>
    <name evidence="2" type="ORF">K4H94_08115</name>
</gene>
<dbReference type="AlphaFoldDB" id="A0ABD4RIH8"/>
<protein>
    <submittedName>
        <fullName evidence="2">Uncharacterized protein</fullName>
    </submittedName>
</protein>
<evidence type="ECO:0000313" key="2">
    <source>
        <dbReference type="EMBL" id="MBX7291008.1"/>
    </source>
</evidence>
<keyword evidence="1" id="KW-0812">Transmembrane</keyword>
<accession>A0ABD4RIH8</accession>
<dbReference type="EMBL" id="JAIFTX010000015">
    <property type="protein sequence ID" value="MBX7291008.1"/>
    <property type="molecule type" value="Genomic_DNA"/>
</dbReference>
<name>A0ABD4RIH8_9CLOT</name>
<dbReference type="KEGG" id="cchv:BTM20_12525"/>
<dbReference type="GeneID" id="66302703"/>
<evidence type="ECO:0000313" key="3">
    <source>
        <dbReference type="Proteomes" id="UP000775179"/>
    </source>
</evidence>
<evidence type="ECO:0000256" key="1">
    <source>
        <dbReference type="SAM" id="Phobius"/>
    </source>
</evidence>
<dbReference type="RefSeq" id="WP_021874491.1">
    <property type="nucleotide sequence ID" value="NZ_CP018624.1"/>
</dbReference>
<comment type="caution">
    <text evidence="2">The sequence shown here is derived from an EMBL/GenBank/DDBJ whole genome shotgun (WGS) entry which is preliminary data.</text>
</comment>
<organism evidence="2 3">
    <name type="scientific">Clostridium chauvoei</name>
    <dbReference type="NCBI Taxonomy" id="46867"/>
    <lineage>
        <taxon>Bacteria</taxon>
        <taxon>Bacillati</taxon>
        <taxon>Bacillota</taxon>
        <taxon>Clostridia</taxon>
        <taxon>Eubacteriales</taxon>
        <taxon>Clostridiaceae</taxon>
        <taxon>Clostridium</taxon>
    </lineage>
</organism>
<keyword evidence="1" id="KW-1133">Transmembrane helix</keyword>
<keyword evidence="1" id="KW-0472">Membrane</keyword>
<feature type="transmembrane region" description="Helical" evidence="1">
    <location>
        <begin position="12"/>
        <end position="34"/>
    </location>
</feature>
<dbReference type="Proteomes" id="UP000775179">
    <property type="component" value="Unassembled WGS sequence"/>
</dbReference>